<dbReference type="Proteomes" id="UP000777438">
    <property type="component" value="Unassembled WGS sequence"/>
</dbReference>
<dbReference type="PANTHER" id="PTHR48050:SF27">
    <property type="entry name" value="GLUCOSYLTRANSFERASE, PUTATIVE (AFU_ORTHOLOGUE AFUA_7G04880)-RELATED"/>
    <property type="match status" value="1"/>
</dbReference>
<sequence>MASSSSPYSDLPEVVTGDHLPSYESVIRNDLLRNTTSVRDDGRIDVDLNSRFCRTLSQFIPDIKNSQPATPEKPPPEYFDKRGESSAAGHFPVKLNIVIQVVGSRGDVQPFVALGNELQKHGHRVRLATHNVFDKFVRDAGLEFYPIGGNPSELMAYMVRNPGLIPSLKSLRGGDIQRKREMVAEMLSGCWKSCLEADPVTGTPFVADAIIANPPSFAHVHCAQAMGIPVHLMFTMPWTSTQAFSHPLANLKFGEKAGMDVQTANYVSYSVVEWLTWQGLGDVINDWRKSINLEPVPMSEGPLLAETLKIPFTYCWSPALVGKPKDWPSYIDVCGFFFREPPTYTPPSDLAEFLARGPPPIYIGFGSIVIDDPERMTKTLVEAVRQTGVRAIISKGWSNLGGVHDDNVFFLGDCPHEWLFGHVTAVIHHGGAGTTACGLLNGRPTTIVPFFGDQPFWGDMVAESGAGPRPIPQKELDVQNLAEAIRFCLTPEAAYAAGELAARMKRENGVVTAVKSFHANLPLENLRCDILEDQPAVWTCRRGKKQIKLSKLAASVLFQHLKIDQKRIHINETKRIHIINRRWDPVSGTASALAGTTNDMARAAADIIVKPVQAYKQSQQRKALPSEAMPNPALAASGLHPGVMPQGPSASARGRGCISTAGAIASASASGVGGFFKSYGRGFYVDIPLAVTEGFRAVPRLYGEQVPDHEPIQDWQSGARVAGNNFVKGMSEGFSDLVVQPYKGGREGGALGAAKGVGKGLLGMTSKTVSAAVGIVAYPGHGIYQSIRSLSKSEVRKQIMGARRQEGEYLVHNPGKVPVNVPFILAEFGKLCRKDTQQRERTEVEHPAV</sequence>
<dbReference type="GO" id="GO:0016906">
    <property type="term" value="F:sterol 3-beta-glucosyltransferase activity"/>
    <property type="evidence" value="ECO:0007669"/>
    <property type="project" value="UniProtKB-ARBA"/>
</dbReference>
<dbReference type="Pfam" id="PF06722">
    <property type="entry name" value="EryCIII-like_C"/>
    <property type="match status" value="1"/>
</dbReference>
<evidence type="ECO:0000256" key="1">
    <source>
        <dbReference type="ARBA" id="ARBA00022679"/>
    </source>
</evidence>
<proteinExistence type="predicted"/>
<dbReference type="SUPFAM" id="SSF53756">
    <property type="entry name" value="UDP-Glycosyltransferase/glycogen phosphorylase"/>
    <property type="match status" value="1"/>
</dbReference>
<feature type="compositionally biased region" description="Basic and acidic residues" evidence="2">
    <location>
        <begin position="74"/>
        <end position="84"/>
    </location>
</feature>
<dbReference type="InterPro" id="IPR010610">
    <property type="entry name" value="EryCIII-like_C"/>
</dbReference>
<evidence type="ECO:0000259" key="4">
    <source>
        <dbReference type="Pfam" id="PF06722"/>
    </source>
</evidence>
<evidence type="ECO:0000256" key="2">
    <source>
        <dbReference type="SAM" id="MobiDB-lite"/>
    </source>
</evidence>
<dbReference type="AlphaFoldDB" id="A0A9P8W4M3"/>
<evidence type="ECO:0000259" key="3">
    <source>
        <dbReference type="Pfam" id="PF03033"/>
    </source>
</evidence>
<dbReference type="EMBL" id="JAGPYM010000010">
    <property type="protein sequence ID" value="KAH6889706.1"/>
    <property type="molecule type" value="Genomic_DNA"/>
</dbReference>
<evidence type="ECO:0000313" key="5">
    <source>
        <dbReference type="EMBL" id="KAH6889706.1"/>
    </source>
</evidence>
<dbReference type="GO" id="GO:0005975">
    <property type="term" value="P:carbohydrate metabolic process"/>
    <property type="evidence" value="ECO:0007669"/>
    <property type="project" value="InterPro"/>
</dbReference>
<organism evidence="5 6">
    <name type="scientific">Thelonectria olida</name>
    <dbReference type="NCBI Taxonomy" id="1576542"/>
    <lineage>
        <taxon>Eukaryota</taxon>
        <taxon>Fungi</taxon>
        <taxon>Dikarya</taxon>
        <taxon>Ascomycota</taxon>
        <taxon>Pezizomycotina</taxon>
        <taxon>Sordariomycetes</taxon>
        <taxon>Hypocreomycetidae</taxon>
        <taxon>Hypocreales</taxon>
        <taxon>Nectriaceae</taxon>
        <taxon>Thelonectria</taxon>
    </lineage>
</organism>
<protein>
    <recommendedName>
        <fullName evidence="7">Glycosyltransferase family 28 N-terminal domain-containing protein</fullName>
    </recommendedName>
</protein>
<dbReference type="OrthoDB" id="5835829at2759"/>
<evidence type="ECO:0008006" key="7">
    <source>
        <dbReference type="Google" id="ProtNLM"/>
    </source>
</evidence>
<dbReference type="InterPro" id="IPR004276">
    <property type="entry name" value="GlycoTrans_28_N"/>
</dbReference>
<feature type="region of interest" description="Disordered" evidence="2">
    <location>
        <begin position="63"/>
        <end position="84"/>
    </location>
</feature>
<dbReference type="InterPro" id="IPR050426">
    <property type="entry name" value="Glycosyltransferase_28"/>
</dbReference>
<dbReference type="InterPro" id="IPR002213">
    <property type="entry name" value="UDP_glucos_trans"/>
</dbReference>
<dbReference type="FunFam" id="3.40.50.2000:FF:000100">
    <property type="entry name" value="Glycosyltransferase family 1 protein"/>
    <property type="match status" value="1"/>
</dbReference>
<name>A0A9P8W4M3_9HYPO</name>
<feature type="domain" description="Erythromycin biosynthesis protein CIII-like C-terminal" evidence="4">
    <location>
        <begin position="406"/>
        <end position="506"/>
    </location>
</feature>
<accession>A0A9P8W4M3</accession>
<comment type="caution">
    <text evidence="5">The sequence shown here is derived from an EMBL/GenBank/DDBJ whole genome shotgun (WGS) entry which is preliminary data.</text>
</comment>
<dbReference type="Gene3D" id="3.40.50.2000">
    <property type="entry name" value="Glycogen Phosphorylase B"/>
    <property type="match status" value="2"/>
</dbReference>
<keyword evidence="6" id="KW-1185">Reference proteome</keyword>
<evidence type="ECO:0000313" key="6">
    <source>
        <dbReference type="Proteomes" id="UP000777438"/>
    </source>
</evidence>
<feature type="domain" description="Glycosyltransferase family 28 N-terminal" evidence="3">
    <location>
        <begin position="97"/>
        <end position="244"/>
    </location>
</feature>
<dbReference type="CDD" id="cd03784">
    <property type="entry name" value="GT1_Gtf-like"/>
    <property type="match status" value="1"/>
</dbReference>
<dbReference type="PANTHER" id="PTHR48050">
    <property type="entry name" value="STEROL 3-BETA-GLUCOSYLTRANSFERASE"/>
    <property type="match status" value="1"/>
</dbReference>
<dbReference type="Pfam" id="PF03033">
    <property type="entry name" value="Glyco_transf_28"/>
    <property type="match status" value="1"/>
</dbReference>
<reference evidence="5 6" key="1">
    <citation type="journal article" date="2021" name="Nat. Commun.">
        <title>Genetic determinants of endophytism in the Arabidopsis root mycobiome.</title>
        <authorList>
            <person name="Mesny F."/>
            <person name="Miyauchi S."/>
            <person name="Thiergart T."/>
            <person name="Pickel B."/>
            <person name="Atanasova L."/>
            <person name="Karlsson M."/>
            <person name="Huettel B."/>
            <person name="Barry K.W."/>
            <person name="Haridas S."/>
            <person name="Chen C."/>
            <person name="Bauer D."/>
            <person name="Andreopoulos W."/>
            <person name="Pangilinan J."/>
            <person name="LaButti K."/>
            <person name="Riley R."/>
            <person name="Lipzen A."/>
            <person name="Clum A."/>
            <person name="Drula E."/>
            <person name="Henrissat B."/>
            <person name="Kohler A."/>
            <person name="Grigoriev I.V."/>
            <person name="Martin F.M."/>
            <person name="Hacquard S."/>
        </authorList>
    </citation>
    <scope>NUCLEOTIDE SEQUENCE [LARGE SCALE GENOMIC DNA]</scope>
    <source>
        <strain evidence="5 6">MPI-CAGE-CH-0241</strain>
    </source>
</reference>
<dbReference type="FunFam" id="3.40.50.2000:FF:000009">
    <property type="entry name" value="Sterol 3-beta-glucosyltransferase UGT80A2"/>
    <property type="match status" value="1"/>
</dbReference>
<gene>
    <name evidence="5" type="ORF">B0T10DRAFT_39116</name>
</gene>
<keyword evidence="1" id="KW-0808">Transferase</keyword>